<dbReference type="EMBL" id="JH001004">
    <property type="protein sequence ID" value="EGV91681.1"/>
    <property type="molecule type" value="Genomic_DNA"/>
</dbReference>
<feature type="compositionally biased region" description="Basic residues" evidence="1">
    <location>
        <begin position="107"/>
        <end position="116"/>
    </location>
</feature>
<dbReference type="InParanoid" id="G3I0B2"/>
<organism evidence="2 3">
    <name type="scientific">Cricetulus griseus</name>
    <name type="common">Chinese hamster</name>
    <name type="synonym">Cricetulus barabensis griseus</name>
    <dbReference type="NCBI Taxonomy" id="10029"/>
    <lineage>
        <taxon>Eukaryota</taxon>
        <taxon>Metazoa</taxon>
        <taxon>Chordata</taxon>
        <taxon>Craniata</taxon>
        <taxon>Vertebrata</taxon>
        <taxon>Euteleostomi</taxon>
        <taxon>Mammalia</taxon>
        <taxon>Eutheria</taxon>
        <taxon>Euarchontoglires</taxon>
        <taxon>Glires</taxon>
        <taxon>Rodentia</taxon>
        <taxon>Myomorpha</taxon>
        <taxon>Muroidea</taxon>
        <taxon>Cricetidae</taxon>
        <taxon>Cricetinae</taxon>
        <taxon>Cricetulus</taxon>
    </lineage>
</organism>
<gene>
    <name evidence="2" type="ORF">I79_016791</name>
</gene>
<reference evidence="3" key="1">
    <citation type="journal article" date="2011" name="Nat. Biotechnol.">
        <title>The genomic sequence of the Chinese hamster ovary (CHO)-K1 cell line.</title>
        <authorList>
            <person name="Xu X."/>
            <person name="Nagarajan H."/>
            <person name="Lewis N.E."/>
            <person name="Pan S."/>
            <person name="Cai Z."/>
            <person name="Liu X."/>
            <person name="Chen W."/>
            <person name="Xie M."/>
            <person name="Wang W."/>
            <person name="Hammond S."/>
            <person name="Andersen M.R."/>
            <person name="Neff N."/>
            <person name="Passarelli B."/>
            <person name="Koh W."/>
            <person name="Fan H.C."/>
            <person name="Wang J."/>
            <person name="Gui Y."/>
            <person name="Lee K.H."/>
            <person name="Betenbaugh M.J."/>
            <person name="Quake S.R."/>
            <person name="Famili I."/>
            <person name="Palsson B.O."/>
            <person name="Wang J."/>
        </authorList>
    </citation>
    <scope>NUCLEOTIDE SEQUENCE [LARGE SCALE GENOMIC DNA]</scope>
    <source>
        <strain evidence="3">CHO K1 cell line</strain>
    </source>
</reference>
<dbReference type="Proteomes" id="UP000001075">
    <property type="component" value="Unassembled WGS sequence"/>
</dbReference>
<evidence type="ECO:0000313" key="3">
    <source>
        <dbReference type="Proteomes" id="UP000001075"/>
    </source>
</evidence>
<name>G3I0B2_CRIGR</name>
<protein>
    <submittedName>
        <fullName evidence="2">Uncharacterized protein</fullName>
    </submittedName>
</protein>
<feature type="region of interest" description="Disordered" evidence="1">
    <location>
        <begin position="101"/>
        <end position="124"/>
    </location>
</feature>
<dbReference type="AlphaFoldDB" id="G3I0B2"/>
<evidence type="ECO:0000313" key="2">
    <source>
        <dbReference type="EMBL" id="EGV91681.1"/>
    </source>
</evidence>
<proteinExistence type="predicted"/>
<accession>G3I0B2</accession>
<evidence type="ECO:0000256" key="1">
    <source>
        <dbReference type="SAM" id="MobiDB-lite"/>
    </source>
</evidence>
<sequence length="124" mass="14224">MLLSCISAHQKRAPDLITDSCEPPFDCWELNSGPLEEQSVLLTSEPSLQPLHVQFLTVPVRLQSKSFGKKMRESRLHTCNPNTEMGLPILRQKLTEGLSPAWATKRNLSHRKKERKKREIEGRH</sequence>